<dbReference type="Proteomes" id="UP000489600">
    <property type="component" value="Unassembled WGS sequence"/>
</dbReference>
<name>A0A565C3Y6_9BRAS</name>
<reference evidence="1" key="1">
    <citation type="submission" date="2019-07" db="EMBL/GenBank/DDBJ databases">
        <authorList>
            <person name="Dittberner H."/>
        </authorList>
    </citation>
    <scope>NUCLEOTIDE SEQUENCE [LARGE SCALE GENOMIC DNA]</scope>
</reference>
<sequence>MEERPKKYPFYENGVYGRVGLCTHARTNIQMKRECKANVGEEAYASATLDLYSLFFFLRLSI</sequence>
<dbReference type="AlphaFoldDB" id="A0A565C3Y6"/>
<comment type="caution">
    <text evidence="1">The sequence shown here is derived from an EMBL/GenBank/DDBJ whole genome shotgun (WGS) entry which is preliminary data.</text>
</comment>
<protein>
    <submittedName>
        <fullName evidence="1">Uncharacterized protein</fullName>
    </submittedName>
</protein>
<keyword evidence="2" id="KW-1185">Reference proteome</keyword>
<organism evidence="1 2">
    <name type="scientific">Arabis nemorensis</name>
    <dbReference type="NCBI Taxonomy" id="586526"/>
    <lineage>
        <taxon>Eukaryota</taxon>
        <taxon>Viridiplantae</taxon>
        <taxon>Streptophyta</taxon>
        <taxon>Embryophyta</taxon>
        <taxon>Tracheophyta</taxon>
        <taxon>Spermatophyta</taxon>
        <taxon>Magnoliopsida</taxon>
        <taxon>eudicotyledons</taxon>
        <taxon>Gunneridae</taxon>
        <taxon>Pentapetalae</taxon>
        <taxon>rosids</taxon>
        <taxon>malvids</taxon>
        <taxon>Brassicales</taxon>
        <taxon>Brassicaceae</taxon>
        <taxon>Arabideae</taxon>
        <taxon>Arabis</taxon>
    </lineage>
</organism>
<gene>
    <name evidence="1" type="ORF">ANE_LOCUS18751</name>
</gene>
<evidence type="ECO:0000313" key="1">
    <source>
        <dbReference type="EMBL" id="VVB08307.1"/>
    </source>
</evidence>
<proteinExistence type="predicted"/>
<evidence type="ECO:0000313" key="2">
    <source>
        <dbReference type="Proteomes" id="UP000489600"/>
    </source>
</evidence>
<dbReference type="EMBL" id="CABITT030000006">
    <property type="protein sequence ID" value="VVB08307.1"/>
    <property type="molecule type" value="Genomic_DNA"/>
</dbReference>
<accession>A0A565C3Y6</accession>